<dbReference type="PROSITE" id="PS51257">
    <property type="entry name" value="PROKAR_LIPOPROTEIN"/>
    <property type="match status" value="1"/>
</dbReference>
<feature type="signal peptide" evidence="2">
    <location>
        <begin position="1"/>
        <end position="29"/>
    </location>
</feature>
<dbReference type="Pfam" id="PF01391">
    <property type="entry name" value="Collagen"/>
    <property type="match status" value="1"/>
</dbReference>
<dbReference type="PATRIC" id="fig|1278073.3.peg.7938"/>
<name>L7UR65_MYXSD</name>
<evidence type="ECO:0000313" key="3">
    <source>
        <dbReference type="EMBL" id="AGC49074.1"/>
    </source>
</evidence>
<evidence type="ECO:0000313" key="4">
    <source>
        <dbReference type="Proteomes" id="UP000011131"/>
    </source>
</evidence>
<evidence type="ECO:0000256" key="2">
    <source>
        <dbReference type="SAM" id="SignalP"/>
    </source>
</evidence>
<evidence type="ECO:0008006" key="5">
    <source>
        <dbReference type="Google" id="ProtNLM"/>
    </source>
</evidence>
<dbReference type="Proteomes" id="UP000011131">
    <property type="component" value="Chromosome"/>
</dbReference>
<dbReference type="KEGG" id="msd:MYSTI_07802"/>
<feature type="region of interest" description="Disordered" evidence="1">
    <location>
        <begin position="182"/>
        <end position="223"/>
    </location>
</feature>
<dbReference type="HOGENOM" id="CLU_1239069_0_0_7"/>
<feature type="chain" id="PRO_5003984645" description="Lipoprotein" evidence="2">
    <location>
        <begin position="30"/>
        <end position="223"/>
    </location>
</feature>
<keyword evidence="4" id="KW-1185">Reference proteome</keyword>
<dbReference type="RefSeq" id="WP_015353327.1">
    <property type="nucleotide sequence ID" value="NC_020126.1"/>
</dbReference>
<evidence type="ECO:0000256" key="1">
    <source>
        <dbReference type="SAM" id="MobiDB-lite"/>
    </source>
</evidence>
<organism evidence="3 4">
    <name type="scientific">Myxococcus stipitatus (strain DSM 14675 / JCM 12634 / Mx s8)</name>
    <dbReference type="NCBI Taxonomy" id="1278073"/>
    <lineage>
        <taxon>Bacteria</taxon>
        <taxon>Pseudomonadati</taxon>
        <taxon>Myxococcota</taxon>
        <taxon>Myxococcia</taxon>
        <taxon>Myxococcales</taxon>
        <taxon>Cystobacterineae</taxon>
        <taxon>Myxococcaceae</taxon>
        <taxon>Myxococcus</taxon>
    </lineage>
</organism>
<dbReference type="InterPro" id="IPR008160">
    <property type="entry name" value="Collagen"/>
</dbReference>
<proteinExistence type="predicted"/>
<dbReference type="AlphaFoldDB" id="L7UR65"/>
<reference evidence="3 4" key="1">
    <citation type="journal article" date="2013" name="Genome Announc.">
        <title>Complete genome sequence of Myxococcus stipitatus strain DSM 14675, a fruiting myxobacterium.</title>
        <authorList>
            <person name="Huntley S."/>
            <person name="Kneip S."/>
            <person name="Treuner-Lange A."/>
            <person name="Sogaard-Andersen L."/>
        </authorList>
    </citation>
    <scope>NUCLEOTIDE SEQUENCE [LARGE SCALE GENOMIC DNA]</scope>
    <source>
        <strain evidence="4">DSM 14675 / JCM 12634 / Mx s8</strain>
    </source>
</reference>
<dbReference type="EMBL" id="CP004025">
    <property type="protein sequence ID" value="AGC49074.1"/>
    <property type="molecule type" value="Genomic_DNA"/>
</dbReference>
<protein>
    <recommendedName>
        <fullName evidence="5">Lipoprotein</fullName>
    </recommendedName>
</protein>
<dbReference type="STRING" id="1278073.MYSTI_07802"/>
<keyword evidence="2" id="KW-0732">Signal</keyword>
<gene>
    <name evidence="3" type="ordered locus">MYSTI_07802</name>
</gene>
<feature type="region of interest" description="Disordered" evidence="1">
    <location>
        <begin position="25"/>
        <end position="69"/>
    </location>
</feature>
<dbReference type="Gene3D" id="1.20.5.320">
    <property type="entry name" value="6-Phosphogluconate Dehydrogenase, domain 3"/>
    <property type="match status" value="1"/>
</dbReference>
<accession>L7UR65</accession>
<sequence length="223" mass="23959">MHRIQRPRLVGSVCVGMLLLAGCSSGTNGEPGPQGERGLTGERGPQGERGLTGERGAQGEPGAAGQSQSVPPCDGWVYVDAKGTVVAPICAPYLVDAQGHTWAVHKETGKPTFEGTDPSHLLRVDDLASLVYFETKDCTGTPYMSFAVMPRMPFPVKGKYRVRGDADAWAMRTFHSQWRDDGSCEDFTGRPPPEPTGAFPLGPEVAVTPPAAFQGPLHMERRR</sequence>